<dbReference type="InterPro" id="IPR054331">
    <property type="entry name" value="LiaF_TM"/>
</dbReference>
<keyword evidence="1" id="KW-1133">Transmembrane helix</keyword>
<dbReference type="AlphaFoldDB" id="A0A1I2NDB7"/>
<gene>
    <name evidence="4" type="ORF">SAMN05216353_11870</name>
</gene>
<dbReference type="RefSeq" id="WP_089752139.1">
    <property type="nucleotide sequence ID" value="NZ_FOOG01000018.1"/>
</dbReference>
<proteinExistence type="predicted"/>
<dbReference type="PIRSF" id="PIRSF031509">
    <property type="entry name" value="Cell_wall_LiaF/YvqF"/>
    <property type="match status" value="1"/>
</dbReference>
<evidence type="ECO:0000313" key="5">
    <source>
        <dbReference type="Proteomes" id="UP000198897"/>
    </source>
</evidence>
<dbReference type="Pfam" id="PF09922">
    <property type="entry name" value="LiaF-like_C"/>
    <property type="match status" value="1"/>
</dbReference>
<reference evidence="5" key="1">
    <citation type="submission" date="2016-10" db="EMBL/GenBank/DDBJ databases">
        <authorList>
            <person name="Varghese N."/>
            <person name="Submissions S."/>
        </authorList>
    </citation>
    <scope>NUCLEOTIDE SEQUENCE [LARGE SCALE GENOMIC DNA]</scope>
    <source>
        <strain evidence="5">FP5</strain>
    </source>
</reference>
<dbReference type="NCBIfam" id="NF040535">
    <property type="entry name" value="LiaF_C_term"/>
    <property type="match status" value="1"/>
</dbReference>
<feature type="transmembrane region" description="Helical" evidence="1">
    <location>
        <begin position="12"/>
        <end position="32"/>
    </location>
</feature>
<dbReference type="GO" id="GO:0016020">
    <property type="term" value="C:membrane"/>
    <property type="evidence" value="ECO:0007669"/>
    <property type="project" value="InterPro"/>
</dbReference>
<dbReference type="EMBL" id="FOOG01000018">
    <property type="protein sequence ID" value="SFG01722.1"/>
    <property type="molecule type" value="Genomic_DNA"/>
</dbReference>
<feature type="domain" description="LiaF transmembrane" evidence="3">
    <location>
        <begin position="13"/>
        <end position="117"/>
    </location>
</feature>
<protein>
    <submittedName>
        <fullName evidence="4">Lia operon protein LiaF</fullName>
    </submittedName>
</protein>
<feature type="transmembrane region" description="Helical" evidence="1">
    <location>
        <begin position="64"/>
        <end position="82"/>
    </location>
</feature>
<dbReference type="InterPro" id="IPR016975">
    <property type="entry name" value="Cell_wall_LiaF"/>
</dbReference>
<dbReference type="Proteomes" id="UP000198897">
    <property type="component" value="Unassembled WGS sequence"/>
</dbReference>
<dbReference type="InterPro" id="IPR047793">
    <property type="entry name" value="LiaF_C"/>
</dbReference>
<feature type="transmembrane region" description="Helical" evidence="1">
    <location>
        <begin position="94"/>
        <end position="112"/>
    </location>
</feature>
<evidence type="ECO:0000259" key="3">
    <source>
        <dbReference type="Pfam" id="PF22570"/>
    </source>
</evidence>
<evidence type="ECO:0000313" key="4">
    <source>
        <dbReference type="EMBL" id="SFG01722.1"/>
    </source>
</evidence>
<accession>A0A1I2NDB7</accession>
<name>A0A1I2NDB7_9BACI</name>
<organism evidence="4 5">
    <name type="scientific">Halobacillus alkaliphilus</name>
    <dbReference type="NCBI Taxonomy" id="396056"/>
    <lineage>
        <taxon>Bacteria</taxon>
        <taxon>Bacillati</taxon>
        <taxon>Bacillota</taxon>
        <taxon>Bacilli</taxon>
        <taxon>Bacillales</taxon>
        <taxon>Bacillaceae</taxon>
        <taxon>Halobacillus</taxon>
    </lineage>
</organism>
<dbReference type="InterPro" id="IPR024425">
    <property type="entry name" value="LiaF-like_C"/>
</dbReference>
<evidence type="ECO:0000256" key="1">
    <source>
        <dbReference type="SAM" id="Phobius"/>
    </source>
</evidence>
<sequence length="260" mass="29253">MIQLKKRAANSLLATGLVVVGAILLLANLGIISLEIEFSWSTVYPVLLAGIGLKLWGDSLLKQGGSWTLGSFLTVFGVLLILDRFEVISFQFSDVLRLWPLLFIYIGFSIFLRGQKTKKFEFATNGAASYHEPSSDKKRKSTKMLIGDHSYSDENWKVEPMDLWNGIGDYKFDFTRAFIPDGDTPIIVRGWIGDVKMIIPNNVPFRVEAKIKTGDIKVAGQTADGFRREVVYETDDYQSADRKLSLWIDFNVGSIKVERV</sequence>
<evidence type="ECO:0000259" key="2">
    <source>
        <dbReference type="Pfam" id="PF09922"/>
    </source>
</evidence>
<dbReference type="OrthoDB" id="1953204at2"/>
<keyword evidence="1" id="KW-0472">Membrane</keyword>
<dbReference type="Pfam" id="PF22570">
    <property type="entry name" value="LiaF-TM"/>
    <property type="match status" value="1"/>
</dbReference>
<feature type="domain" description="Cell wall-active antibiotics response LiaF-like C-terminal" evidence="2">
    <location>
        <begin position="146"/>
        <end position="257"/>
    </location>
</feature>
<keyword evidence="1" id="KW-0812">Transmembrane</keyword>
<keyword evidence="5" id="KW-1185">Reference proteome</keyword>